<evidence type="ECO:0000313" key="1">
    <source>
        <dbReference type="EMBL" id="GIY79661.1"/>
    </source>
</evidence>
<protein>
    <submittedName>
        <fullName evidence="1">Uncharacterized protein</fullName>
    </submittedName>
</protein>
<organism evidence="1 2">
    <name type="scientific">Caerostris extrusa</name>
    <name type="common">Bark spider</name>
    <name type="synonym">Caerostris bankana</name>
    <dbReference type="NCBI Taxonomy" id="172846"/>
    <lineage>
        <taxon>Eukaryota</taxon>
        <taxon>Metazoa</taxon>
        <taxon>Ecdysozoa</taxon>
        <taxon>Arthropoda</taxon>
        <taxon>Chelicerata</taxon>
        <taxon>Arachnida</taxon>
        <taxon>Araneae</taxon>
        <taxon>Araneomorphae</taxon>
        <taxon>Entelegynae</taxon>
        <taxon>Araneoidea</taxon>
        <taxon>Araneidae</taxon>
        <taxon>Caerostris</taxon>
    </lineage>
</organism>
<name>A0AAV4WB04_CAEEX</name>
<sequence length="76" mass="9014">MLHQILSEARMEVIIEKSPEKKSRDIYRREMSHSKDFFSLMKRGDRELHNRVLGEGGEMKGCRRIQEQAIVKGRKK</sequence>
<reference evidence="1 2" key="1">
    <citation type="submission" date="2021-06" db="EMBL/GenBank/DDBJ databases">
        <title>Caerostris extrusa draft genome.</title>
        <authorList>
            <person name="Kono N."/>
            <person name="Arakawa K."/>
        </authorList>
    </citation>
    <scope>NUCLEOTIDE SEQUENCE [LARGE SCALE GENOMIC DNA]</scope>
</reference>
<keyword evidence="2" id="KW-1185">Reference proteome</keyword>
<evidence type="ECO:0000313" key="2">
    <source>
        <dbReference type="Proteomes" id="UP001054945"/>
    </source>
</evidence>
<comment type="caution">
    <text evidence="1">The sequence shown here is derived from an EMBL/GenBank/DDBJ whole genome shotgun (WGS) entry which is preliminary data.</text>
</comment>
<dbReference type="EMBL" id="BPLR01015917">
    <property type="protein sequence ID" value="GIY79661.1"/>
    <property type="molecule type" value="Genomic_DNA"/>
</dbReference>
<accession>A0AAV4WB04</accession>
<dbReference type="AlphaFoldDB" id="A0AAV4WB04"/>
<dbReference type="Proteomes" id="UP001054945">
    <property type="component" value="Unassembled WGS sequence"/>
</dbReference>
<proteinExistence type="predicted"/>
<gene>
    <name evidence="1" type="ORF">CEXT_85721</name>
</gene>